<reference evidence="3 4" key="1">
    <citation type="submission" date="2018-07" db="EMBL/GenBank/DDBJ databases">
        <title>Genomic Encyclopedia of Type Strains, Phase IV (KMG-IV): sequencing the most valuable type-strain genomes for metagenomic binning, comparative biology and taxonomic classification.</title>
        <authorList>
            <person name="Goeker M."/>
        </authorList>
    </citation>
    <scope>NUCLEOTIDE SEQUENCE [LARGE SCALE GENOMIC DNA]</scope>
    <source>
        <strain evidence="3 4">DSM 101478</strain>
    </source>
</reference>
<dbReference type="SUPFAM" id="SSF55961">
    <property type="entry name" value="Bet v1-like"/>
    <property type="match status" value="1"/>
</dbReference>
<name>A0A370QG03_9FLAO</name>
<comment type="caution">
    <text evidence="3">The sequence shown here is derived from an EMBL/GenBank/DDBJ whole genome shotgun (WGS) entry which is preliminary data.</text>
</comment>
<evidence type="ECO:0000313" key="3">
    <source>
        <dbReference type="EMBL" id="RDK87295.1"/>
    </source>
</evidence>
<keyword evidence="4" id="KW-1185">Reference proteome</keyword>
<dbReference type="Pfam" id="PF08327">
    <property type="entry name" value="AHSA1"/>
    <property type="match status" value="1"/>
</dbReference>
<protein>
    <submittedName>
        <fullName evidence="3">Activator of Hsp90 ATPase-like protein</fullName>
    </submittedName>
</protein>
<dbReference type="RefSeq" id="WP_115123481.1">
    <property type="nucleotide sequence ID" value="NZ_QRAO01000002.1"/>
</dbReference>
<proteinExistence type="inferred from homology"/>
<evidence type="ECO:0000259" key="2">
    <source>
        <dbReference type="Pfam" id="PF08327"/>
    </source>
</evidence>
<sequence length="151" mass="17651">MKTLHFEIEIKAPVATVHTTMLDTEHFKDWISAFHPNSWFQGSWEKGATIQFLAKDDDGTLNGMSSRIRDHKPNELVRIEHQDYIKNGRVVTEDDSTESFSGALEEYHFEAIENGTRLKVRADTTKKYEDYFKETWPKALKRLKELCEREA</sequence>
<dbReference type="Gene3D" id="3.30.530.20">
    <property type="match status" value="1"/>
</dbReference>
<comment type="similarity">
    <text evidence="1">Belongs to the AHA1 family.</text>
</comment>
<dbReference type="EMBL" id="QRAO01000002">
    <property type="protein sequence ID" value="RDK87295.1"/>
    <property type="molecule type" value="Genomic_DNA"/>
</dbReference>
<dbReference type="InterPro" id="IPR023393">
    <property type="entry name" value="START-like_dom_sf"/>
</dbReference>
<dbReference type="InterPro" id="IPR013538">
    <property type="entry name" value="ASHA1/2-like_C"/>
</dbReference>
<dbReference type="CDD" id="cd07814">
    <property type="entry name" value="SRPBCC_CalC_Aha1-like"/>
    <property type="match status" value="1"/>
</dbReference>
<evidence type="ECO:0000313" key="4">
    <source>
        <dbReference type="Proteomes" id="UP000255317"/>
    </source>
</evidence>
<gene>
    <name evidence="3" type="ORF">C8D94_102482</name>
</gene>
<accession>A0A370QG03</accession>
<dbReference type="Proteomes" id="UP000255317">
    <property type="component" value="Unassembled WGS sequence"/>
</dbReference>
<feature type="domain" description="Activator of Hsp90 ATPase homologue 1/2-like C-terminal" evidence="2">
    <location>
        <begin position="11"/>
        <end position="147"/>
    </location>
</feature>
<dbReference type="OrthoDB" id="2355173at2"/>
<evidence type="ECO:0000256" key="1">
    <source>
        <dbReference type="ARBA" id="ARBA00006817"/>
    </source>
</evidence>
<dbReference type="AlphaFoldDB" id="A0A370QG03"/>
<organism evidence="3 4">
    <name type="scientific">Marinirhabdus gelatinilytica</name>
    <dbReference type="NCBI Taxonomy" id="1703343"/>
    <lineage>
        <taxon>Bacteria</taxon>
        <taxon>Pseudomonadati</taxon>
        <taxon>Bacteroidota</taxon>
        <taxon>Flavobacteriia</taxon>
        <taxon>Flavobacteriales</taxon>
        <taxon>Flavobacteriaceae</taxon>
    </lineage>
</organism>